<dbReference type="EMBL" id="CAEKKB010000004">
    <property type="protein sequence ID" value="CAB4309179.1"/>
    <property type="molecule type" value="Genomic_DNA"/>
</dbReference>
<accession>A0A6J5X5T4</accession>
<evidence type="ECO:0000313" key="2">
    <source>
        <dbReference type="Proteomes" id="UP000507245"/>
    </source>
</evidence>
<dbReference type="AlphaFoldDB" id="A0A6J5X5T4"/>
<dbReference type="Proteomes" id="UP000507245">
    <property type="component" value="Unassembled WGS sequence"/>
</dbReference>
<reference evidence="2" key="1">
    <citation type="journal article" date="2020" name="Genome Biol.">
        <title>Gamete binning: chromosome-level and haplotype-resolved genome assembly enabled by high-throughput single-cell sequencing of gamete genomes.</title>
        <authorList>
            <person name="Campoy J.A."/>
            <person name="Sun H."/>
            <person name="Goel M."/>
            <person name="Jiao W.-B."/>
            <person name="Folz-Donahue K."/>
            <person name="Wang N."/>
            <person name="Rubio M."/>
            <person name="Liu C."/>
            <person name="Kukat C."/>
            <person name="Ruiz D."/>
            <person name="Huettel B."/>
            <person name="Schneeberger K."/>
        </authorList>
    </citation>
    <scope>NUCLEOTIDE SEQUENCE [LARGE SCALE GENOMIC DNA]</scope>
    <source>
        <strain evidence="2">cv. Rojo Pasion</strain>
    </source>
</reference>
<dbReference type="PANTHER" id="PTHR46274:SF9">
    <property type="entry name" value="PHOSPHATIDYLGLYCEROPHOSPHATE PHOSPHATASE PTPMT1"/>
    <property type="match status" value="1"/>
</dbReference>
<keyword evidence="2" id="KW-1185">Reference proteome</keyword>
<evidence type="ECO:0000313" key="1">
    <source>
        <dbReference type="EMBL" id="CAB4309179.1"/>
    </source>
</evidence>
<proteinExistence type="predicted"/>
<organism evidence="1 2">
    <name type="scientific">Prunus armeniaca</name>
    <name type="common">Apricot</name>
    <name type="synonym">Armeniaca vulgaris</name>
    <dbReference type="NCBI Taxonomy" id="36596"/>
    <lineage>
        <taxon>Eukaryota</taxon>
        <taxon>Viridiplantae</taxon>
        <taxon>Streptophyta</taxon>
        <taxon>Embryophyta</taxon>
        <taxon>Tracheophyta</taxon>
        <taxon>Spermatophyta</taxon>
        <taxon>Magnoliopsida</taxon>
        <taxon>eudicotyledons</taxon>
        <taxon>Gunneridae</taxon>
        <taxon>Pentapetalae</taxon>
        <taxon>rosids</taxon>
        <taxon>fabids</taxon>
        <taxon>Rosales</taxon>
        <taxon>Rosaceae</taxon>
        <taxon>Amygdaloideae</taxon>
        <taxon>Amygdaleae</taxon>
        <taxon>Prunus</taxon>
    </lineage>
</organism>
<dbReference type="OrthoDB" id="1910318at2759"/>
<gene>
    <name evidence="1" type="ORF">ORAREDHAP_LOCUS30119</name>
</gene>
<sequence>MSLGISFRLSFCGGTRSMRYKYNFIKHVQLPCMKLEFDGVFTLNEPYKTLVPSSLYHCHGINRLVIPTRDYCFAPSLNDTCCAADFIHDTNDMSHKTVEAGYTHPLLLDQLGKGNDILQYMTGEVHSITMEYEISDQQNKRKPAAPSTSAIKGLVGDEEDKDCCSIERIVAALETVPGMDDELLLEASLILEDDDDKKAKMFVAMDVAARKKKLYRKLRQ</sequence>
<name>A0A6J5X5T4_PRUAR</name>
<dbReference type="PANTHER" id="PTHR46274">
    <property type="entry name" value="PHOSPHATIDYLINOSITOL PHOSPHATASE"/>
    <property type="match status" value="1"/>
</dbReference>
<protein>
    <submittedName>
        <fullName evidence="1">Uncharacterized protein</fullName>
    </submittedName>
</protein>